<comment type="similarity">
    <text evidence="2 7">Belongs to the SLU7 family.</text>
</comment>
<evidence type="ECO:0000256" key="3">
    <source>
        <dbReference type="ARBA" id="ARBA00022664"/>
    </source>
</evidence>
<keyword evidence="4 7" id="KW-0747">Spliceosome</keyword>
<comment type="subcellular location">
    <subcellularLocation>
        <location evidence="1 7">Nucleus</location>
    </subcellularLocation>
</comment>
<evidence type="ECO:0000256" key="2">
    <source>
        <dbReference type="ARBA" id="ARBA00007203"/>
    </source>
</evidence>
<evidence type="ECO:0000313" key="10">
    <source>
        <dbReference type="Proteomes" id="UP001430356"/>
    </source>
</evidence>
<accession>A0AAW0EY66</accession>
<dbReference type="PANTHER" id="PTHR12942:SF2">
    <property type="entry name" value="PRE-MRNA-SPLICING FACTOR SLU7"/>
    <property type="match status" value="1"/>
</dbReference>
<keyword evidence="5 7" id="KW-0508">mRNA splicing</keyword>
<dbReference type="Proteomes" id="UP001430356">
    <property type="component" value="Unassembled WGS sequence"/>
</dbReference>
<dbReference type="GO" id="GO:0030628">
    <property type="term" value="F:pre-mRNA 3'-splice site binding"/>
    <property type="evidence" value="ECO:0007669"/>
    <property type="project" value="UniProtKB-UniRule"/>
</dbReference>
<evidence type="ECO:0000313" key="9">
    <source>
        <dbReference type="EMBL" id="KAK7198456.1"/>
    </source>
</evidence>
<keyword evidence="10" id="KW-1185">Reference proteome</keyword>
<dbReference type="InterPro" id="IPR039974">
    <property type="entry name" value="Splicing_factor_SLU7"/>
</dbReference>
<keyword evidence="6 7" id="KW-0539">Nucleus</keyword>
<dbReference type="GO" id="GO:0000398">
    <property type="term" value="P:mRNA splicing, via spliceosome"/>
    <property type="evidence" value="ECO:0007669"/>
    <property type="project" value="UniProtKB-UniRule"/>
</dbReference>
<dbReference type="PANTHER" id="PTHR12942">
    <property type="entry name" value="STEP II SPLICING FACTOR SLU7"/>
    <property type="match status" value="1"/>
</dbReference>
<organism evidence="9 10">
    <name type="scientific">Novymonas esmeraldas</name>
    <dbReference type="NCBI Taxonomy" id="1808958"/>
    <lineage>
        <taxon>Eukaryota</taxon>
        <taxon>Discoba</taxon>
        <taxon>Euglenozoa</taxon>
        <taxon>Kinetoplastea</taxon>
        <taxon>Metakinetoplastina</taxon>
        <taxon>Trypanosomatida</taxon>
        <taxon>Trypanosomatidae</taxon>
        <taxon>Novymonas</taxon>
    </lineage>
</organism>
<feature type="compositionally biased region" description="Low complexity" evidence="8">
    <location>
        <begin position="337"/>
        <end position="352"/>
    </location>
</feature>
<sequence>MEPNSDQSGKSSSVRQLLRQQRELQEMRKFGLAPLAVDTETHQEISPNIPEFISRAPWYYGATGPTLVHQRKQDGSVAKEGPDEVLSERKDRVVVTGQATRFTAGACRNCGSRTHKTSECFQAKKRVGSVYTNRVTGADISTEQTAKTYSQKRDRFVGEVGVDLMRGVRQDAEVGDGDGDGSDSGSAATRRRLDGVFGTRTAQHGGVEVKELPKYLHNLDQQDGLFFDPKTGSMRANPNAGDASKAFQGDLERYRSGDYYNYVESQHRFLTGQSRSFVDFEFDDAMRHAREQQLQQQNAPAREPGSASTPAETPQDVLLRSLYGTSAPTFSSDVAEAAPSPSAASSPAPVVRASSPPAVAAAAAPAAPSSSIIRVAALSWTPTRHGHAAVYGSYFDPAQFRWGYACCKATDKDVVGCDVGDV</sequence>
<protein>
    <recommendedName>
        <fullName evidence="7">Pre-mRNA-splicing factor SLU7</fullName>
    </recommendedName>
</protein>
<evidence type="ECO:0000256" key="8">
    <source>
        <dbReference type="SAM" id="MobiDB-lite"/>
    </source>
</evidence>
<reference evidence="9 10" key="1">
    <citation type="journal article" date="2021" name="MBio">
        <title>A New Model Trypanosomatid, Novymonas esmeraldas: Genomic Perception of Its 'Candidatus Pandoraea novymonadis' Endosymbiont.</title>
        <authorList>
            <person name="Zakharova A."/>
            <person name="Saura A."/>
            <person name="Butenko A."/>
            <person name="Podesvova L."/>
            <person name="Warmusova S."/>
            <person name="Kostygov A.Y."/>
            <person name="Nenarokova A."/>
            <person name="Lukes J."/>
            <person name="Opperdoes F.R."/>
            <person name="Yurchenko V."/>
        </authorList>
    </citation>
    <scope>NUCLEOTIDE SEQUENCE [LARGE SCALE GENOMIC DNA]</scope>
    <source>
        <strain evidence="9 10">E262AT.01</strain>
    </source>
</reference>
<dbReference type="EMBL" id="JAECZO010000152">
    <property type="protein sequence ID" value="KAK7198456.1"/>
    <property type="molecule type" value="Genomic_DNA"/>
</dbReference>
<feature type="region of interest" description="Disordered" evidence="8">
    <location>
        <begin position="171"/>
        <end position="191"/>
    </location>
</feature>
<evidence type="ECO:0000256" key="6">
    <source>
        <dbReference type="ARBA" id="ARBA00023242"/>
    </source>
</evidence>
<comment type="function">
    <text evidence="7">Involved in pre-mRNA splicing.</text>
</comment>
<evidence type="ECO:0000256" key="4">
    <source>
        <dbReference type="ARBA" id="ARBA00022728"/>
    </source>
</evidence>
<feature type="region of interest" description="Disordered" evidence="8">
    <location>
        <begin position="1"/>
        <end position="20"/>
    </location>
</feature>
<gene>
    <name evidence="9" type="ORF">NESM_000805900</name>
</gene>
<proteinExistence type="inferred from homology"/>
<feature type="region of interest" description="Disordered" evidence="8">
    <location>
        <begin position="333"/>
        <end position="352"/>
    </location>
</feature>
<name>A0AAW0EY66_9TRYP</name>
<dbReference type="AlphaFoldDB" id="A0AAW0EY66"/>
<evidence type="ECO:0000256" key="5">
    <source>
        <dbReference type="ARBA" id="ARBA00023187"/>
    </source>
</evidence>
<keyword evidence="3 7" id="KW-0507">mRNA processing</keyword>
<feature type="compositionally biased region" description="Polar residues" evidence="8">
    <location>
        <begin position="1"/>
        <end position="14"/>
    </location>
</feature>
<feature type="region of interest" description="Disordered" evidence="8">
    <location>
        <begin position="290"/>
        <end position="312"/>
    </location>
</feature>
<comment type="subunit">
    <text evidence="7">Associated with the spliceosome.</text>
</comment>
<dbReference type="GO" id="GO:0005681">
    <property type="term" value="C:spliceosomal complex"/>
    <property type="evidence" value="ECO:0007669"/>
    <property type="project" value="UniProtKB-UniRule"/>
</dbReference>
<evidence type="ECO:0000256" key="7">
    <source>
        <dbReference type="RuleBase" id="RU367071"/>
    </source>
</evidence>
<comment type="caution">
    <text evidence="9">The sequence shown here is derived from an EMBL/GenBank/DDBJ whole genome shotgun (WGS) entry which is preliminary data.</text>
</comment>
<evidence type="ECO:0000256" key="1">
    <source>
        <dbReference type="ARBA" id="ARBA00004123"/>
    </source>
</evidence>